<organism evidence="3 4">
    <name type="scientific">Candida viswanathii</name>
    <dbReference type="NCBI Taxonomy" id="5486"/>
    <lineage>
        <taxon>Eukaryota</taxon>
        <taxon>Fungi</taxon>
        <taxon>Dikarya</taxon>
        <taxon>Ascomycota</taxon>
        <taxon>Saccharomycotina</taxon>
        <taxon>Pichiomycetes</taxon>
        <taxon>Debaryomycetaceae</taxon>
        <taxon>Candida/Lodderomyces clade</taxon>
        <taxon>Candida</taxon>
    </lineage>
</organism>
<reference evidence="3 4" key="1">
    <citation type="submission" date="2018-06" db="EMBL/GenBank/DDBJ databases">
        <title>Whole genome sequencing of Candida tropicalis (genome annotated by CSBL at Korea University).</title>
        <authorList>
            <person name="Ahn J."/>
        </authorList>
    </citation>
    <scope>NUCLEOTIDE SEQUENCE [LARGE SCALE GENOMIC DNA]</scope>
    <source>
        <strain evidence="3 4">ATCC 20962</strain>
    </source>
</reference>
<protein>
    <submittedName>
        <fullName evidence="3">Protein SFI1</fullName>
    </submittedName>
</protein>
<dbReference type="EMBL" id="QLNQ01000020">
    <property type="protein sequence ID" value="RCK65354.1"/>
    <property type="molecule type" value="Genomic_DNA"/>
</dbReference>
<gene>
    <name evidence="3" type="primary">SFI1_0</name>
    <name evidence="3" type="ORF">Cantr_01019</name>
</gene>
<accession>A0A367YHL0</accession>
<proteinExistence type="predicted"/>
<evidence type="ECO:0000313" key="3">
    <source>
        <dbReference type="EMBL" id="RCK65354.1"/>
    </source>
</evidence>
<dbReference type="Pfam" id="PF08457">
    <property type="entry name" value="Sfi1"/>
    <property type="match status" value="1"/>
</dbReference>
<comment type="caution">
    <text evidence="3">The sequence shown here is derived from an EMBL/GenBank/DDBJ whole genome shotgun (WGS) entry which is preliminary data.</text>
</comment>
<evidence type="ECO:0000256" key="1">
    <source>
        <dbReference type="SAM" id="MobiDB-lite"/>
    </source>
</evidence>
<feature type="region of interest" description="Disordered" evidence="1">
    <location>
        <begin position="986"/>
        <end position="1035"/>
    </location>
</feature>
<dbReference type="Proteomes" id="UP000253472">
    <property type="component" value="Unassembled WGS sequence"/>
</dbReference>
<dbReference type="OrthoDB" id="4070448at2759"/>
<evidence type="ECO:0000259" key="2">
    <source>
        <dbReference type="Pfam" id="PF08457"/>
    </source>
</evidence>
<dbReference type="AlphaFoldDB" id="A0A367YHL0"/>
<dbReference type="InterPro" id="IPR013665">
    <property type="entry name" value="Sfi1_dom"/>
</dbReference>
<keyword evidence="4" id="KW-1185">Reference proteome</keyword>
<evidence type="ECO:0000313" key="4">
    <source>
        <dbReference type="Proteomes" id="UP000253472"/>
    </source>
</evidence>
<feature type="domain" description="Sfi1 spindle body" evidence="2">
    <location>
        <begin position="481"/>
        <end position="976"/>
    </location>
</feature>
<sequence length="1126" mass="131745">MEYHDLLHTIVKDFHKLKEFKPWEEATEYESLLRSVLIKLIKVIGIDSPIHELYLTTNNDDIGNLELRCYGEIDGQPVSGNSILQYLDNKHVSTLQALVDILDRRATKIKGPYAAVFTGISQFFENLLRHRDQAEHILIDYVWKCLSYETRFYQGIVDNILNPDDTEKLVHYFESHLSEEDSMFSYSHDADAPLDFNINSEAFTKIYRTCLGVCNSKKSNIKLVASAVVCIYKNQEKIDHFEVFDITETLTEFCKSVLPTLFQAVTDRVLVQLLKVYDEDLQSLHSHLDHLVEDFIAVGVEGVDADFPRLVKHYVHCMHNEFPTLVEKQDHEFLSTLDLLISQVLEFRDNDENVTDINGVVAEFVSLNKLLLKDNFAVPSTLLMRASTSDYYKNLQIGRITLNGWRDRLNRVLQLKQIDAGEEKLQLRYLTKWYTETMRLQERCLVVDDFYESQLCRKVVQHWELQYHVEQLLEEIAELSAIRKFFKKWTKAYGRVSDDQAKAVAFDDDKLLTKHFNLMKGVKNLNNHSNEVALSIFKSFQEDRDSRVVQKLFNNWSSRVTVNARALSQRLKEFSARHNDHLLGRYFCIWQYKFGLVVDANNFVHERDARLLQHVFLNVWQKRLHLIERAYTIERDLNLNRRKIVFVKWRDAVQLDTKANRFYNRHLVSGAFNKWKLKLKSLDIQKSLQKTIVGQYFKNWILKLKFDVLMERQNARLQEIVFNSWREKAAHLVALASKSEQFHETNLQSSVIDKWNAGLTNTHHLERRADDFFKRRFLLKKWKSKLALFDRVVITDLGDNVATKLTYTIWKERYNSRREEKLQSMLGQLDRTHSDKIKKSRVFNTWRAKLHAVKQLDDIALPPRPAHAQSKFELWALKTAYSKQLMDTALKWEDTNYATRALRIWFERLQEVLVLDDRAEDFEVESNFKLARDIIRKWSMHYTKHTKRHQQLCEDHIAKKEHEKFRSIFELWLYKTKEVEANTTIYSNGSPLSKKSQIRRQQATPQKRISPARGSSTPVSKGPSPTKLQETTQRLKDQKISALRERLGRARGGPSPPNKLSPIKLEFTNTSTAAPRLGPPLPPRFNVADIATAKQSGRIKPMMFPVDGISSYSPMDRSKLRARNAT</sequence>
<name>A0A367YHL0_9ASCO</name>
<feature type="compositionally biased region" description="Polar residues" evidence="1">
    <location>
        <begin position="986"/>
        <end position="1019"/>
    </location>
</feature>
<dbReference type="STRING" id="5486.A0A367YHL0"/>